<dbReference type="AlphaFoldDB" id="A0A3G9KA57"/>
<dbReference type="EMBL" id="AP019367">
    <property type="protein sequence ID" value="BBH50480.1"/>
    <property type="molecule type" value="Genomic_DNA"/>
</dbReference>
<evidence type="ECO:0000313" key="9">
    <source>
        <dbReference type="EMBL" id="BBH50480.1"/>
    </source>
</evidence>
<dbReference type="KEGG" id="pcat:Pcatena_10670"/>
<feature type="domain" description="EamA" evidence="8">
    <location>
        <begin position="27"/>
        <end position="155"/>
    </location>
</feature>
<evidence type="ECO:0000256" key="5">
    <source>
        <dbReference type="ARBA" id="ARBA00022989"/>
    </source>
</evidence>
<evidence type="ECO:0000256" key="7">
    <source>
        <dbReference type="SAM" id="Phobius"/>
    </source>
</evidence>
<dbReference type="SUPFAM" id="SSF103481">
    <property type="entry name" value="Multidrug resistance efflux transporter EmrE"/>
    <property type="match status" value="2"/>
</dbReference>
<feature type="transmembrane region" description="Helical" evidence="7">
    <location>
        <begin position="113"/>
        <end position="132"/>
    </location>
</feature>
<keyword evidence="3" id="KW-1003">Cell membrane</keyword>
<feature type="transmembrane region" description="Helical" evidence="7">
    <location>
        <begin position="23"/>
        <end position="42"/>
    </location>
</feature>
<dbReference type="PANTHER" id="PTHR42920:SF5">
    <property type="entry name" value="EAMA DOMAIN-CONTAINING PROTEIN"/>
    <property type="match status" value="1"/>
</dbReference>
<dbReference type="GO" id="GO:0005886">
    <property type="term" value="C:plasma membrane"/>
    <property type="evidence" value="ECO:0007669"/>
    <property type="project" value="UniProtKB-SubCell"/>
</dbReference>
<comment type="similarity">
    <text evidence="2">Belongs to the EamA transporter family.</text>
</comment>
<dbReference type="InterPro" id="IPR037185">
    <property type="entry name" value="EmrE-like"/>
</dbReference>
<evidence type="ECO:0000256" key="1">
    <source>
        <dbReference type="ARBA" id="ARBA00004651"/>
    </source>
</evidence>
<name>A0A3G9KA57_9ACTN</name>
<evidence type="ECO:0000256" key="3">
    <source>
        <dbReference type="ARBA" id="ARBA00022475"/>
    </source>
</evidence>
<evidence type="ECO:0000313" key="10">
    <source>
        <dbReference type="Proteomes" id="UP000273154"/>
    </source>
</evidence>
<accession>A0A3G9KA57</accession>
<evidence type="ECO:0000256" key="4">
    <source>
        <dbReference type="ARBA" id="ARBA00022692"/>
    </source>
</evidence>
<feature type="transmembrane region" description="Helical" evidence="7">
    <location>
        <begin position="168"/>
        <end position="185"/>
    </location>
</feature>
<dbReference type="GeneID" id="88849198"/>
<dbReference type="InterPro" id="IPR051258">
    <property type="entry name" value="Diverse_Substrate_Transporter"/>
</dbReference>
<feature type="transmembrane region" description="Helical" evidence="7">
    <location>
        <begin position="225"/>
        <end position="246"/>
    </location>
</feature>
<dbReference type="InterPro" id="IPR000620">
    <property type="entry name" value="EamA_dom"/>
</dbReference>
<organism evidence="9 10">
    <name type="scientific">Parolsenella catena</name>
    <dbReference type="NCBI Taxonomy" id="2003188"/>
    <lineage>
        <taxon>Bacteria</taxon>
        <taxon>Bacillati</taxon>
        <taxon>Actinomycetota</taxon>
        <taxon>Coriobacteriia</taxon>
        <taxon>Coriobacteriales</taxon>
        <taxon>Atopobiaceae</taxon>
        <taxon>Parolsenella</taxon>
    </lineage>
</organism>
<protein>
    <submittedName>
        <fullName evidence="9">Transporter, drug/metabolite exporter family</fullName>
    </submittedName>
</protein>
<comment type="subcellular location">
    <subcellularLocation>
        <location evidence="1">Cell membrane</location>
        <topology evidence="1">Multi-pass membrane protein</topology>
    </subcellularLocation>
</comment>
<feature type="transmembrane region" description="Helical" evidence="7">
    <location>
        <begin position="284"/>
        <end position="302"/>
    </location>
</feature>
<evidence type="ECO:0000256" key="2">
    <source>
        <dbReference type="ARBA" id="ARBA00007362"/>
    </source>
</evidence>
<feature type="transmembrane region" description="Helical" evidence="7">
    <location>
        <begin position="139"/>
        <end position="156"/>
    </location>
</feature>
<feature type="transmembrane region" description="Helical" evidence="7">
    <location>
        <begin position="83"/>
        <end position="101"/>
    </location>
</feature>
<dbReference type="PANTHER" id="PTHR42920">
    <property type="entry name" value="OS03G0707200 PROTEIN-RELATED"/>
    <property type="match status" value="1"/>
</dbReference>
<proteinExistence type="inferred from homology"/>
<feature type="transmembrane region" description="Helical" evidence="7">
    <location>
        <begin position="48"/>
        <end position="71"/>
    </location>
</feature>
<feature type="domain" description="EamA" evidence="8">
    <location>
        <begin position="165"/>
        <end position="298"/>
    </location>
</feature>
<dbReference type="RefSeq" id="WP_126422346.1">
    <property type="nucleotide sequence ID" value="NZ_AP019367.1"/>
</dbReference>
<evidence type="ECO:0000259" key="8">
    <source>
        <dbReference type="Pfam" id="PF00892"/>
    </source>
</evidence>
<evidence type="ECO:0000256" key="6">
    <source>
        <dbReference type="ARBA" id="ARBA00023136"/>
    </source>
</evidence>
<feature type="transmembrane region" description="Helical" evidence="7">
    <location>
        <begin position="192"/>
        <end position="213"/>
    </location>
</feature>
<keyword evidence="5 7" id="KW-1133">Transmembrane helix</keyword>
<dbReference type="Pfam" id="PF00892">
    <property type="entry name" value="EamA"/>
    <property type="match status" value="2"/>
</dbReference>
<gene>
    <name evidence="9" type="primary">rhaT_2</name>
    <name evidence="9" type="ORF">Pcatena_10670</name>
</gene>
<dbReference type="OrthoDB" id="9804865at2"/>
<sequence length="315" mass="33239">MGENGGSAATSLVRMRGLLGTEWFNKLLIVACALAWGFSFFVMKDVTASLPVFWLLLVRFGASSVVMLAVFWRRIRDNLSAPVVRVGVLLGAFYGAAYVLQTYGIVYTTPGKNAFLTGVYCVLVPLCAWLLGRGAPRRMSVIAALVSLVGAGFVVLDNGLPLNVGDALTLAGSVFYALEMVIVAHEGRGRDVWALTFWQFLTITAIVGVGHVLVEAPPAAEAFTPGNVCALAFLALVCSFGCLAVLNYALTKVDPTSGALLSSLESPSGVAFSVAFGYETLTPRLLAGFVLIFAGIVLSEVGTKGDGSLWSRDAP</sequence>
<keyword evidence="10" id="KW-1185">Reference proteome</keyword>
<keyword evidence="4 7" id="KW-0812">Transmembrane</keyword>
<reference evidence="10" key="1">
    <citation type="submission" date="2018-11" db="EMBL/GenBank/DDBJ databases">
        <title>Comparative genomics of Parolsenella catena and Libanicoccus massiliensis: Reclassification of Libanicoccus massiliensis as Parolsenella massiliensis comb. nov.</title>
        <authorList>
            <person name="Sakamoto M."/>
            <person name="Ikeyama N."/>
            <person name="Murakami T."/>
            <person name="Mori H."/>
            <person name="Yuki M."/>
            <person name="Ohkuma M."/>
        </authorList>
    </citation>
    <scope>NUCLEOTIDE SEQUENCE [LARGE SCALE GENOMIC DNA]</scope>
    <source>
        <strain evidence="10">JCM 31932</strain>
    </source>
</reference>
<keyword evidence="6 7" id="KW-0472">Membrane</keyword>
<dbReference type="Proteomes" id="UP000273154">
    <property type="component" value="Chromosome"/>
</dbReference>